<dbReference type="InterPro" id="IPR018076">
    <property type="entry name" value="T2SS_GspF_dom"/>
</dbReference>
<evidence type="ECO:0000256" key="5">
    <source>
        <dbReference type="ARBA" id="ARBA00023136"/>
    </source>
</evidence>
<proteinExistence type="predicted"/>
<sequence length="193" mass="20875">MATNAEESADLLYAMRAVMVLLGSGIGLEAAMQMIGRGGYGVISKDFREAIANLQRGAKLEQEFSRLSTKASSKSYSRFLNTLRTNVTSDTDLVRALEQQSQREEEERNDKLADYIEKLSGLPTILLTLGILSPIIFGMIAMLPVIAPDIMSFVDSSGTIAGLAGCFGPTLFLTIVLMTFIGYRAHSSDPGVI</sequence>
<dbReference type="AlphaFoldDB" id="A0A382SKV0"/>
<protein>
    <recommendedName>
        <fullName evidence="7">Type II secretion system protein GspF domain-containing protein</fullName>
    </recommendedName>
</protein>
<feature type="transmembrane region" description="Helical" evidence="6">
    <location>
        <begin position="125"/>
        <end position="147"/>
    </location>
</feature>
<keyword evidence="5 6" id="KW-0472">Membrane</keyword>
<dbReference type="GO" id="GO:0005886">
    <property type="term" value="C:plasma membrane"/>
    <property type="evidence" value="ECO:0007669"/>
    <property type="project" value="UniProtKB-SubCell"/>
</dbReference>
<evidence type="ECO:0000256" key="4">
    <source>
        <dbReference type="ARBA" id="ARBA00022989"/>
    </source>
</evidence>
<evidence type="ECO:0000256" key="3">
    <source>
        <dbReference type="ARBA" id="ARBA00022692"/>
    </source>
</evidence>
<accession>A0A382SKV0</accession>
<feature type="transmembrane region" description="Helical" evidence="6">
    <location>
        <begin position="12"/>
        <end position="31"/>
    </location>
</feature>
<gene>
    <name evidence="8" type="ORF">METZ01_LOCUS363363</name>
</gene>
<evidence type="ECO:0000256" key="2">
    <source>
        <dbReference type="ARBA" id="ARBA00022475"/>
    </source>
</evidence>
<feature type="domain" description="Type II secretion system protein GspF" evidence="7">
    <location>
        <begin position="16"/>
        <end position="140"/>
    </location>
</feature>
<keyword evidence="2" id="KW-1003">Cell membrane</keyword>
<name>A0A382SKV0_9ZZZZ</name>
<dbReference type="Pfam" id="PF00482">
    <property type="entry name" value="T2SSF"/>
    <property type="match status" value="1"/>
</dbReference>
<evidence type="ECO:0000256" key="1">
    <source>
        <dbReference type="ARBA" id="ARBA00004651"/>
    </source>
</evidence>
<evidence type="ECO:0000259" key="7">
    <source>
        <dbReference type="Pfam" id="PF00482"/>
    </source>
</evidence>
<reference evidence="8" key="1">
    <citation type="submission" date="2018-05" db="EMBL/GenBank/DDBJ databases">
        <authorList>
            <person name="Lanie J.A."/>
            <person name="Ng W.-L."/>
            <person name="Kazmierczak K.M."/>
            <person name="Andrzejewski T.M."/>
            <person name="Davidsen T.M."/>
            <person name="Wayne K.J."/>
            <person name="Tettelin H."/>
            <person name="Glass J.I."/>
            <person name="Rusch D."/>
            <person name="Podicherti R."/>
            <person name="Tsui H.-C.T."/>
            <person name="Winkler M.E."/>
        </authorList>
    </citation>
    <scope>NUCLEOTIDE SEQUENCE</scope>
</reference>
<keyword evidence="3 6" id="KW-0812">Transmembrane</keyword>
<dbReference type="EMBL" id="UINC01129842">
    <property type="protein sequence ID" value="SVD10509.1"/>
    <property type="molecule type" value="Genomic_DNA"/>
</dbReference>
<evidence type="ECO:0000313" key="8">
    <source>
        <dbReference type="EMBL" id="SVD10509.1"/>
    </source>
</evidence>
<comment type="subcellular location">
    <subcellularLocation>
        <location evidence="1">Cell membrane</location>
        <topology evidence="1">Multi-pass membrane protein</topology>
    </subcellularLocation>
</comment>
<evidence type="ECO:0000256" key="6">
    <source>
        <dbReference type="SAM" id="Phobius"/>
    </source>
</evidence>
<feature type="transmembrane region" description="Helical" evidence="6">
    <location>
        <begin position="159"/>
        <end position="183"/>
    </location>
</feature>
<keyword evidence="4 6" id="KW-1133">Transmembrane helix</keyword>
<organism evidence="8">
    <name type="scientific">marine metagenome</name>
    <dbReference type="NCBI Taxonomy" id="408172"/>
    <lineage>
        <taxon>unclassified sequences</taxon>
        <taxon>metagenomes</taxon>
        <taxon>ecological metagenomes</taxon>
    </lineage>
</organism>